<accession>K9ZXX9</accession>
<dbReference type="HOGENOM" id="CLU_2896634_0_0_0"/>
<evidence type="ECO:0000313" key="3">
    <source>
        <dbReference type="Proteomes" id="UP000010467"/>
    </source>
</evidence>
<protein>
    <recommendedName>
        <fullName evidence="1">DUF1653 domain-containing protein</fullName>
    </recommendedName>
</protein>
<proteinExistence type="predicted"/>
<dbReference type="KEGG" id="dpd:Deipe_0453"/>
<dbReference type="eggNOG" id="ENOG5033EZ4">
    <property type="taxonomic scope" value="Bacteria"/>
</dbReference>
<dbReference type="Gene3D" id="2.30.30.320">
    <property type="entry name" value="DUF1653-like domain"/>
    <property type="match status" value="1"/>
</dbReference>
<dbReference type="RefSeq" id="WP_015234359.1">
    <property type="nucleotide sequence ID" value="NC_019793.1"/>
</dbReference>
<dbReference type="STRING" id="937777.Deipe_0453"/>
<dbReference type="InterPro" id="IPR023387">
    <property type="entry name" value="DUF1653-like_dom"/>
</dbReference>
<gene>
    <name evidence="2" type="ordered locus">Deipe_0453</name>
</gene>
<reference evidence="3" key="1">
    <citation type="submission" date="2012-03" db="EMBL/GenBank/DDBJ databases">
        <title>Complete sequence of chromosome of Deinococcus peraridilitoris DSM 19664.</title>
        <authorList>
            <person name="Lucas S."/>
            <person name="Copeland A."/>
            <person name="Lapidus A."/>
            <person name="Glavina del Rio T."/>
            <person name="Dalin E."/>
            <person name="Tice H."/>
            <person name="Bruce D."/>
            <person name="Goodwin L."/>
            <person name="Pitluck S."/>
            <person name="Peters L."/>
            <person name="Mikhailova N."/>
            <person name="Lu M."/>
            <person name="Kyrpides N."/>
            <person name="Mavromatis K."/>
            <person name="Ivanova N."/>
            <person name="Brettin T."/>
            <person name="Detter J.C."/>
            <person name="Han C."/>
            <person name="Larimer F."/>
            <person name="Land M."/>
            <person name="Hauser L."/>
            <person name="Markowitz V."/>
            <person name="Cheng J.-F."/>
            <person name="Hugenholtz P."/>
            <person name="Woyke T."/>
            <person name="Wu D."/>
            <person name="Pukall R."/>
            <person name="Steenblock K."/>
            <person name="Brambilla E."/>
            <person name="Klenk H.-P."/>
            <person name="Eisen J.A."/>
        </authorList>
    </citation>
    <scope>NUCLEOTIDE SEQUENCE [LARGE SCALE GENOMIC DNA]</scope>
    <source>
        <strain evidence="3">DSM 19664 / LMG 22246 / CIP 109416 / KR-200</strain>
    </source>
</reference>
<dbReference type="AlphaFoldDB" id="K9ZXX9"/>
<dbReference type="PATRIC" id="fig|937777.3.peg.460"/>
<organism evidence="2 3">
    <name type="scientific">Deinococcus peraridilitoris (strain DSM 19664 / LMG 22246 / CIP 109416 / KR-200)</name>
    <dbReference type="NCBI Taxonomy" id="937777"/>
    <lineage>
        <taxon>Bacteria</taxon>
        <taxon>Thermotogati</taxon>
        <taxon>Deinococcota</taxon>
        <taxon>Deinococci</taxon>
        <taxon>Deinococcales</taxon>
        <taxon>Deinococcaceae</taxon>
        <taxon>Deinococcus</taxon>
    </lineage>
</organism>
<dbReference type="Pfam" id="PF07866">
    <property type="entry name" value="DUF1653"/>
    <property type="match status" value="1"/>
</dbReference>
<dbReference type="EMBL" id="CP003382">
    <property type="protein sequence ID" value="AFZ66049.1"/>
    <property type="molecule type" value="Genomic_DNA"/>
</dbReference>
<dbReference type="InterPro" id="IPR037135">
    <property type="entry name" value="DUF1653-like_dom_sf"/>
</dbReference>
<dbReference type="OrthoDB" id="7868888at2"/>
<evidence type="ECO:0000259" key="1">
    <source>
        <dbReference type="Pfam" id="PF07866"/>
    </source>
</evidence>
<name>K9ZXX9_DEIPD</name>
<keyword evidence="3" id="KW-1185">Reference proteome</keyword>
<dbReference type="Proteomes" id="UP000010467">
    <property type="component" value="Chromosome"/>
</dbReference>
<evidence type="ECO:0000313" key="2">
    <source>
        <dbReference type="EMBL" id="AFZ66049.1"/>
    </source>
</evidence>
<feature type="domain" description="DUF1653" evidence="1">
    <location>
        <begin position="10"/>
        <end position="55"/>
    </location>
</feature>
<sequence>MKGHGPHPLWRHKKTGGIYEEIARGRLEHDETPVVVYRHCLKAEVWVRPEAEFMDGRFEPLG</sequence>